<dbReference type="GO" id="GO:0046872">
    <property type="term" value="F:metal ion binding"/>
    <property type="evidence" value="ECO:0007669"/>
    <property type="project" value="InterPro"/>
</dbReference>
<evidence type="ECO:0000313" key="2">
    <source>
        <dbReference type="EMBL" id="KAA5605620.1"/>
    </source>
</evidence>
<dbReference type="GO" id="GO:0008768">
    <property type="term" value="F:UDP-sugar diphosphatase activity"/>
    <property type="evidence" value="ECO:0007669"/>
    <property type="project" value="TreeGrafter"/>
</dbReference>
<dbReference type="Pfam" id="PF02872">
    <property type="entry name" value="5_nucleotid_C"/>
    <property type="match status" value="1"/>
</dbReference>
<dbReference type="AlphaFoldDB" id="A0A5M6IBE9"/>
<dbReference type="InterPro" id="IPR008334">
    <property type="entry name" value="5'-Nucleotdase_C"/>
</dbReference>
<gene>
    <name evidence="2" type="ORF">F1188_10320</name>
</gene>
<dbReference type="Proteomes" id="UP000324065">
    <property type="component" value="Unassembled WGS sequence"/>
</dbReference>
<dbReference type="InterPro" id="IPR029052">
    <property type="entry name" value="Metallo-depent_PP-like"/>
</dbReference>
<name>A0A5M6IBE9_9PROT</name>
<dbReference type="InterPro" id="IPR006179">
    <property type="entry name" value="5_nucleotidase/apyrase"/>
</dbReference>
<keyword evidence="3" id="KW-1185">Reference proteome</keyword>
<dbReference type="PANTHER" id="PTHR11575">
    <property type="entry name" value="5'-NUCLEOTIDASE-RELATED"/>
    <property type="match status" value="1"/>
</dbReference>
<dbReference type="GO" id="GO:0000166">
    <property type="term" value="F:nucleotide binding"/>
    <property type="evidence" value="ECO:0007669"/>
    <property type="project" value="InterPro"/>
</dbReference>
<comment type="caution">
    <text evidence="2">The sequence shown here is derived from an EMBL/GenBank/DDBJ whole genome shotgun (WGS) entry which is preliminary data.</text>
</comment>
<dbReference type="PROSITE" id="PS00786">
    <property type="entry name" value="5_NUCLEOTIDASE_2"/>
    <property type="match status" value="1"/>
</dbReference>
<evidence type="ECO:0000313" key="3">
    <source>
        <dbReference type="Proteomes" id="UP000324065"/>
    </source>
</evidence>
<dbReference type="InterPro" id="IPR036907">
    <property type="entry name" value="5'-Nucleotdase_C_sf"/>
</dbReference>
<dbReference type="EMBL" id="VWPJ01000008">
    <property type="protein sequence ID" value="KAA5605620.1"/>
    <property type="molecule type" value="Genomic_DNA"/>
</dbReference>
<sequence>MSTSSPAHASGDAFTFQLLHASDLEGGVDAIDRAANFAAIVDHFQGTMSNTLTLSAGDNVIPGPFFNAALFTDAAVFNTAANALFGLTSDEMYAALEGARGRIDMAIMNAIGFDASALGNHEFDLATDTMADYIRPSLGGEGLADDEWLGTTFPYLSANLDFSADGSLSGTATTDILDMSTYVHGGPTESAAGTESPRIAPGALFTVGGELIGVVGATTPMLDTISSTGDVVVAAGDNNMTALAAILQPVIDQMIAAGSNKIILTSHLQQIALEKELVGLLHGVDIIVAGGSDTLLADETDTLRPGDVAAETYPYVTTNADGDAAVIVSTDGEYSYVGRLVVGFDENGVLNPDSISAADSGAYASTDAMVSSLYGSTDAAFTEGSPGDQVRELVAGVEAIVTAQDGTLTGTTDVFLEGRRAQVRTQETNLGDLTADANLALAKSYDSSVMVSIKNGGGIRAQIGEVESDGTLVAPQGNADAGKDVGDVSQLDIVNALRFNNGLALQTITQEQLVQVLEHGVAESGEGATPGQFAQVAGVRYSYDTSLEAGSRIVNAAIVDDNGTVVTVLVANGQFVGDANGTVRVVGLDFLVENGGDSFPFPTFAEALGAETANVVNLGDVLTDAGTSTFADPGSEQDALAEYLIANHPDGRAYAGVDTDASGDLRIQNLDARDDAVFGTKSWFDDALYLATNDDVAAAVRAGAFANGAQHYALYGWAEGRDPNAFFDTSFYLANNADVAEAGVNPFEHYALYGWREGRDPSAAFDTSAYLDANADVADAAVNPLQHLMGYGMGEGRYTDDIATP</sequence>
<reference evidence="2 3" key="1">
    <citation type="submission" date="2019-09" db="EMBL/GenBank/DDBJ databases">
        <title>Genome sequence of Roseospira marina, one of the more divergent members of the non-sulfur purple photosynthetic bacterial family, the Rhodospirillaceae.</title>
        <authorList>
            <person name="Meyer T."/>
            <person name="Kyndt J."/>
        </authorList>
    </citation>
    <scope>NUCLEOTIDE SEQUENCE [LARGE SCALE GENOMIC DNA]</scope>
    <source>
        <strain evidence="2 3">DSM 15113</strain>
    </source>
</reference>
<feature type="domain" description="5'-Nucleotidase C-terminal" evidence="1">
    <location>
        <begin position="410"/>
        <end position="600"/>
    </location>
</feature>
<dbReference type="GO" id="GO:0008253">
    <property type="term" value="F:5'-nucleotidase activity"/>
    <property type="evidence" value="ECO:0007669"/>
    <property type="project" value="TreeGrafter"/>
</dbReference>
<accession>A0A5M6IBE9</accession>
<organism evidence="2 3">
    <name type="scientific">Roseospira marina</name>
    <dbReference type="NCBI Taxonomy" id="140057"/>
    <lineage>
        <taxon>Bacteria</taxon>
        <taxon>Pseudomonadati</taxon>
        <taxon>Pseudomonadota</taxon>
        <taxon>Alphaproteobacteria</taxon>
        <taxon>Rhodospirillales</taxon>
        <taxon>Rhodospirillaceae</taxon>
        <taxon>Roseospira</taxon>
    </lineage>
</organism>
<dbReference type="OrthoDB" id="5469761at2"/>
<dbReference type="SUPFAM" id="SSF56300">
    <property type="entry name" value="Metallo-dependent phosphatases"/>
    <property type="match status" value="1"/>
</dbReference>
<dbReference type="RefSeq" id="WP_150062331.1">
    <property type="nucleotide sequence ID" value="NZ_JACHII010000002.1"/>
</dbReference>
<dbReference type="PANTHER" id="PTHR11575:SF24">
    <property type="entry name" value="5'-NUCLEOTIDASE"/>
    <property type="match status" value="1"/>
</dbReference>
<evidence type="ECO:0000259" key="1">
    <source>
        <dbReference type="Pfam" id="PF02872"/>
    </source>
</evidence>
<dbReference type="GO" id="GO:0030288">
    <property type="term" value="C:outer membrane-bounded periplasmic space"/>
    <property type="evidence" value="ECO:0007669"/>
    <property type="project" value="TreeGrafter"/>
</dbReference>
<protein>
    <submittedName>
        <fullName evidence="2">Bifunctional metallophosphatase/5'-nucleotidase</fullName>
    </submittedName>
</protein>
<dbReference type="GO" id="GO:0009166">
    <property type="term" value="P:nucleotide catabolic process"/>
    <property type="evidence" value="ECO:0007669"/>
    <property type="project" value="InterPro"/>
</dbReference>
<proteinExistence type="predicted"/>
<dbReference type="Gene3D" id="3.90.780.10">
    <property type="entry name" value="5'-Nucleotidase, C-terminal domain"/>
    <property type="match status" value="1"/>
</dbReference>
<dbReference type="SUPFAM" id="SSF55816">
    <property type="entry name" value="5'-nucleotidase (syn. UDP-sugar hydrolase), C-terminal domain"/>
    <property type="match status" value="1"/>
</dbReference>
<dbReference type="Gene3D" id="3.60.21.10">
    <property type="match status" value="1"/>
</dbReference>
<dbReference type="InterPro" id="IPR006146">
    <property type="entry name" value="5'-Nucleotdase_CS"/>
</dbReference>